<proteinExistence type="inferred from homology"/>
<feature type="transmembrane region" description="Helical" evidence="6">
    <location>
        <begin position="86"/>
        <end position="108"/>
    </location>
</feature>
<feature type="transmembrane region" description="Helical" evidence="6">
    <location>
        <begin position="211"/>
        <end position="230"/>
    </location>
</feature>
<dbReference type="PANTHER" id="PTHR22911">
    <property type="entry name" value="ACYL-MALONYL CONDENSING ENZYME-RELATED"/>
    <property type="match status" value="1"/>
</dbReference>
<comment type="caution">
    <text evidence="8">The sequence shown here is derived from an EMBL/GenBank/DDBJ whole genome shotgun (WGS) entry which is preliminary data.</text>
</comment>
<dbReference type="Pfam" id="PF00892">
    <property type="entry name" value="EamA"/>
    <property type="match status" value="2"/>
</dbReference>
<keyword evidence="3 6" id="KW-0812">Transmembrane</keyword>
<evidence type="ECO:0000256" key="2">
    <source>
        <dbReference type="ARBA" id="ARBA00009853"/>
    </source>
</evidence>
<feature type="domain" description="EamA" evidence="7">
    <location>
        <begin position="13"/>
        <end position="145"/>
    </location>
</feature>
<feature type="transmembrane region" description="Helical" evidence="6">
    <location>
        <begin position="185"/>
        <end position="205"/>
    </location>
</feature>
<feature type="domain" description="EamA" evidence="7">
    <location>
        <begin position="155"/>
        <end position="284"/>
    </location>
</feature>
<dbReference type="Proteomes" id="UP001526430">
    <property type="component" value="Unassembled WGS sequence"/>
</dbReference>
<feature type="transmembrane region" description="Helical" evidence="6">
    <location>
        <begin position="242"/>
        <end position="261"/>
    </location>
</feature>
<dbReference type="EMBL" id="JAPFQI010000012">
    <property type="protein sequence ID" value="MCW8086911.1"/>
    <property type="molecule type" value="Genomic_DNA"/>
</dbReference>
<reference evidence="8 9" key="1">
    <citation type="submission" date="2022-10" db="EMBL/GenBank/DDBJ databases">
        <title>Roseococcus glaciei nov., sp. nov., isolated from glacier.</title>
        <authorList>
            <person name="Liu Q."/>
            <person name="Xin Y.-H."/>
        </authorList>
    </citation>
    <scope>NUCLEOTIDE SEQUENCE [LARGE SCALE GENOMIC DNA]</scope>
    <source>
        <strain evidence="8 9">MDT2-1-1</strain>
    </source>
</reference>
<name>A0ABT3NXQ6_9PROT</name>
<keyword evidence="5 6" id="KW-0472">Membrane</keyword>
<feature type="transmembrane region" description="Helical" evidence="6">
    <location>
        <begin position="151"/>
        <end position="173"/>
    </location>
</feature>
<evidence type="ECO:0000313" key="9">
    <source>
        <dbReference type="Proteomes" id="UP001526430"/>
    </source>
</evidence>
<evidence type="ECO:0000313" key="8">
    <source>
        <dbReference type="EMBL" id="MCW8086911.1"/>
    </source>
</evidence>
<feature type="transmembrane region" description="Helical" evidence="6">
    <location>
        <begin position="128"/>
        <end position="145"/>
    </location>
</feature>
<evidence type="ECO:0000256" key="3">
    <source>
        <dbReference type="ARBA" id="ARBA00022692"/>
    </source>
</evidence>
<feature type="transmembrane region" description="Helical" evidence="6">
    <location>
        <begin position="267"/>
        <end position="286"/>
    </location>
</feature>
<sequence>MRTRFAALPGNLRGAILMSLGAMVFAAEALFIRWMSDRGIPTATQVLFRAAGQLVWVTPLIVARGFSLFRTDRPFMHLLRGMSSVLTWGLYFISFTQLSLAAATVLSFTNVMFTTMLARPVLGERVGAARWAGTLLGLLGVAVMLRPGTDLPLGGALVALGAALTWCGITLTSRMLARTEPTGTIVAWVGLVTTAFTLPFAIATWQPIGPADFAILVFFGLFTPGIIWLLTEALRAGEASAVAPFQYLRLVVIAGFGWAVWGEAPDGWTWLGSAVILSGAVVITIAEARRR</sequence>
<protein>
    <submittedName>
        <fullName evidence="8">DMT family transporter</fullName>
    </submittedName>
</protein>
<dbReference type="InterPro" id="IPR000620">
    <property type="entry name" value="EamA_dom"/>
</dbReference>
<accession>A0ABT3NXQ6</accession>
<organism evidence="8 9">
    <name type="scientific">Sabulicella glaciei</name>
    <dbReference type="NCBI Taxonomy" id="2984948"/>
    <lineage>
        <taxon>Bacteria</taxon>
        <taxon>Pseudomonadati</taxon>
        <taxon>Pseudomonadota</taxon>
        <taxon>Alphaproteobacteria</taxon>
        <taxon>Acetobacterales</taxon>
        <taxon>Acetobacteraceae</taxon>
        <taxon>Sabulicella</taxon>
    </lineage>
</organism>
<dbReference type="PANTHER" id="PTHR22911:SF6">
    <property type="entry name" value="SOLUTE CARRIER FAMILY 35 MEMBER G1"/>
    <property type="match status" value="1"/>
</dbReference>
<dbReference type="SUPFAM" id="SSF103481">
    <property type="entry name" value="Multidrug resistance efflux transporter EmrE"/>
    <property type="match status" value="2"/>
</dbReference>
<gene>
    <name evidence="8" type="ORF">OF850_14845</name>
</gene>
<comment type="subcellular location">
    <subcellularLocation>
        <location evidence="1">Membrane</location>
        <topology evidence="1">Multi-pass membrane protein</topology>
    </subcellularLocation>
</comment>
<keyword evidence="4 6" id="KW-1133">Transmembrane helix</keyword>
<dbReference type="InterPro" id="IPR037185">
    <property type="entry name" value="EmrE-like"/>
</dbReference>
<evidence type="ECO:0000256" key="4">
    <source>
        <dbReference type="ARBA" id="ARBA00022989"/>
    </source>
</evidence>
<feature type="transmembrane region" description="Helical" evidence="6">
    <location>
        <begin position="46"/>
        <end position="66"/>
    </location>
</feature>
<evidence type="ECO:0000256" key="5">
    <source>
        <dbReference type="ARBA" id="ARBA00023136"/>
    </source>
</evidence>
<feature type="transmembrane region" description="Helical" evidence="6">
    <location>
        <begin position="12"/>
        <end position="34"/>
    </location>
</feature>
<keyword evidence="9" id="KW-1185">Reference proteome</keyword>
<evidence type="ECO:0000256" key="6">
    <source>
        <dbReference type="SAM" id="Phobius"/>
    </source>
</evidence>
<evidence type="ECO:0000259" key="7">
    <source>
        <dbReference type="Pfam" id="PF00892"/>
    </source>
</evidence>
<evidence type="ECO:0000256" key="1">
    <source>
        <dbReference type="ARBA" id="ARBA00004141"/>
    </source>
</evidence>
<comment type="similarity">
    <text evidence="2">Belongs to the drug/metabolite transporter (DMT) superfamily. 10 TMS drug/metabolite exporter (DME) (TC 2.A.7.3) family.</text>
</comment>
<dbReference type="RefSeq" id="WP_301591050.1">
    <property type="nucleotide sequence ID" value="NZ_JAPFQI010000012.1"/>
</dbReference>